<comment type="caution">
    <text evidence="1">The sequence shown here is derived from an EMBL/GenBank/DDBJ whole genome shotgun (WGS) entry which is preliminary data.</text>
</comment>
<gene>
    <name evidence="1" type="ORF">QM524_14755</name>
</gene>
<dbReference type="PANTHER" id="PTHR38471">
    <property type="entry name" value="FOUR HELIX BUNDLE PROTEIN"/>
    <property type="match status" value="1"/>
</dbReference>
<dbReference type="InterPro" id="IPR012657">
    <property type="entry name" value="23S_rRNA-intervening_sequence"/>
</dbReference>
<dbReference type="Pfam" id="PF05635">
    <property type="entry name" value="23S_rRNA_IVP"/>
    <property type="match status" value="1"/>
</dbReference>
<dbReference type="NCBIfam" id="TIGR02436">
    <property type="entry name" value="four helix bundle protein"/>
    <property type="match status" value="1"/>
</dbReference>
<dbReference type="PIRSF" id="PIRSF035652">
    <property type="entry name" value="CHP02436"/>
    <property type="match status" value="1"/>
</dbReference>
<proteinExistence type="predicted"/>
<dbReference type="PANTHER" id="PTHR38471:SF2">
    <property type="entry name" value="FOUR HELIX BUNDLE PROTEIN"/>
    <property type="match status" value="1"/>
</dbReference>
<reference evidence="1 2" key="1">
    <citation type="submission" date="2023-05" db="EMBL/GenBank/DDBJ databases">
        <title>Novel species of genus Flectobacillus isolated from stream in China.</title>
        <authorList>
            <person name="Lu H."/>
        </authorList>
    </citation>
    <scope>NUCLEOTIDE SEQUENCE [LARGE SCALE GENOMIC DNA]</scope>
    <source>
        <strain evidence="1 2">KCTC 42575</strain>
    </source>
</reference>
<keyword evidence="2" id="KW-1185">Reference proteome</keyword>
<organism evidence="1 2">
    <name type="scientific">Flectobacillus roseus</name>
    <dbReference type="NCBI Taxonomy" id="502259"/>
    <lineage>
        <taxon>Bacteria</taxon>
        <taxon>Pseudomonadati</taxon>
        <taxon>Bacteroidota</taxon>
        <taxon>Cytophagia</taxon>
        <taxon>Cytophagales</taxon>
        <taxon>Flectobacillaceae</taxon>
        <taxon>Flectobacillus</taxon>
    </lineage>
</organism>
<dbReference type="RefSeq" id="WP_283345170.1">
    <property type="nucleotide sequence ID" value="NZ_JASHIF010000011.1"/>
</dbReference>
<name>A0ABT6YB77_9BACT</name>
<dbReference type="Gene3D" id="1.20.1440.60">
    <property type="entry name" value="23S rRNA-intervening sequence"/>
    <property type="match status" value="1"/>
</dbReference>
<dbReference type="SUPFAM" id="SSF158446">
    <property type="entry name" value="IVS-encoded protein-like"/>
    <property type="match status" value="1"/>
</dbReference>
<protein>
    <submittedName>
        <fullName evidence="1">Four helix bundle protein</fullName>
    </submittedName>
</protein>
<dbReference type="EMBL" id="JASHIF010000011">
    <property type="protein sequence ID" value="MDI9860471.1"/>
    <property type="molecule type" value="Genomic_DNA"/>
</dbReference>
<evidence type="ECO:0000313" key="2">
    <source>
        <dbReference type="Proteomes" id="UP001236507"/>
    </source>
</evidence>
<dbReference type="InterPro" id="IPR036583">
    <property type="entry name" value="23S_rRNA_IVS_sf"/>
</dbReference>
<accession>A0ABT6YB77</accession>
<evidence type="ECO:0000313" key="1">
    <source>
        <dbReference type="EMBL" id="MDI9860471.1"/>
    </source>
</evidence>
<dbReference type="Proteomes" id="UP001236507">
    <property type="component" value="Unassembled WGS sequence"/>
</dbReference>
<sequence length="125" mass="14119">MKELIKQRTKTFAIRVIRLVDSLPQTVSAQVIAKQIVRSSTAVAANYRASCRARSQAEFIAKLGIVEEEADESLFWLELLVESGIVKRDKLELLMTEANELTSIIVSSIKTAKRSLEQKTRVKER</sequence>